<name>A0A239AVF0_9BACT</name>
<proteinExistence type="predicted"/>
<evidence type="ECO:0000313" key="2">
    <source>
        <dbReference type="Proteomes" id="UP000198310"/>
    </source>
</evidence>
<evidence type="ECO:0000313" key="1">
    <source>
        <dbReference type="EMBL" id="SNR99292.1"/>
    </source>
</evidence>
<dbReference type="EMBL" id="FZNS01000015">
    <property type="protein sequence ID" value="SNR99292.1"/>
    <property type="molecule type" value="Genomic_DNA"/>
</dbReference>
<dbReference type="AlphaFoldDB" id="A0A239AVF0"/>
<dbReference type="Proteomes" id="UP000198310">
    <property type="component" value="Unassembled WGS sequence"/>
</dbReference>
<gene>
    <name evidence="1" type="ORF">SAMN06269173_11554</name>
</gene>
<protein>
    <submittedName>
        <fullName evidence="1">Uncharacterized protein</fullName>
    </submittedName>
</protein>
<reference evidence="2" key="1">
    <citation type="submission" date="2017-06" db="EMBL/GenBank/DDBJ databases">
        <authorList>
            <person name="Varghese N."/>
            <person name="Submissions S."/>
        </authorList>
    </citation>
    <scope>NUCLEOTIDE SEQUENCE [LARGE SCALE GENOMIC DNA]</scope>
    <source>
        <strain evidence="2">DSM 28041</strain>
    </source>
</reference>
<sequence length="95" mass="11145">MNNKATITTHAGLTLDLAQIKCFKLSPFLMDGNDTRQLLVEYKTRPVYVLHPGTKLWEKEYLADVIAYDFPNYESAQAHLREWEEIWHDYLNGQD</sequence>
<keyword evidence="2" id="KW-1185">Reference proteome</keyword>
<dbReference type="RefSeq" id="WP_089334209.1">
    <property type="nucleotide sequence ID" value="NZ_FZNS01000015.1"/>
</dbReference>
<accession>A0A239AVF0</accession>
<organism evidence="1 2">
    <name type="scientific">Hymenobacter mucosus</name>
    <dbReference type="NCBI Taxonomy" id="1411120"/>
    <lineage>
        <taxon>Bacteria</taxon>
        <taxon>Pseudomonadati</taxon>
        <taxon>Bacteroidota</taxon>
        <taxon>Cytophagia</taxon>
        <taxon>Cytophagales</taxon>
        <taxon>Hymenobacteraceae</taxon>
        <taxon>Hymenobacter</taxon>
    </lineage>
</organism>